<gene>
    <name evidence="2" type="ORF">ACJMK2_041181</name>
</gene>
<dbReference type="AlphaFoldDB" id="A0ABD3W551"/>
<dbReference type="PANTHER" id="PTHR10044:SF139">
    <property type="entry name" value="DEATH-ASSOCIATED INHIBITOR OF APOPTOSIS 2"/>
    <property type="match status" value="1"/>
</dbReference>
<reference evidence="2 3" key="1">
    <citation type="submission" date="2024-11" db="EMBL/GenBank/DDBJ databases">
        <title>Chromosome-level genome assembly of the freshwater bivalve Anodonta woodiana.</title>
        <authorList>
            <person name="Chen X."/>
        </authorList>
    </citation>
    <scope>NUCLEOTIDE SEQUENCE [LARGE SCALE GENOMIC DNA]</scope>
    <source>
        <strain evidence="2">MN2024</strain>
        <tissue evidence="2">Gills</tissue>
    </source>
</reference>
<protein>
    <submittedName>
        <fullName evidence="2">Uncharacterized protein</fullName>
    </submittedName>
</protein>
<feature type="compositionally biased region" description="Pro residues" evidence="1">
    <location>
        <begin position="1"/>
        <end position="10"/>
    </location>
</feature>
<evidence type="ECO:0000313" key="3">
    <source>
        <dbReference type="Proteomes" id="UP001634394"/>
    </source>
</evidence>
<comment type="caution">
    <text evidence="2">The sequence shown here is derived from an EMBL/GenBank/DDBJ whole genome shotgun (WGS) entry which is preliminary data.</text>
</comment>
<keyword evidence="3" id="KW-1185">Reference proteome</keyword>
<feature type="region of interest" description="Disordered" evidence="1">
    <location>
        <begin position="1"/>
        <end position="28"/>
    </location>
</feature>
<dbReference type="InterPro" id="IPR001370">
    <property type="entry name" value="BIR_rpt"/>
</dbReference>
<sequence>MAPPGPPYNMPPTNEDSRSPNVVPSGQLHSVHPYNAELVATDDNLSMDAMSLQVPFGTEPSSIPTNQNPNPSNVTQESIVTPFTPGHFVQHYSTTAGRTYRGAEGIGTQSSSHDERHQYHTWTQYRQQMMEAVQSTDGNGVQYQIRHGVTRPDMAIYEDRLRTYRRWPQSYFIRPQEAASAGLYCVEGTYVVCFACGGGLDNWDPGDDPMREHARLYKWCPYVAAILVERFLS</sequence>
<dbReference type="Proteomes" id="UP001634394">
    <property type="component" value="Unassembled WGS sequence"/>
</dbReference>
<name>A0ABD3W551_SINWO</name>
<dbReference type="PANTHER" id="PTHR10044">
    <property type="entry name" value="INHIBITOR OF APOPTOSIS"/>
    <property type="match status" value="1"/>
</dbReference>
<dbReference type="CDD" id="cd00022">
    <property type="entry name" value="BIR"/>
    <property type="match status" value="1"/>
</dbReference>
<feature type="compositionally biased region" description="Polar residues" evidence="1">
    <location>
        <begin position="19"/>
        <end position="28"/>
    </location>
</feature>
<dbReference type="EMBL" id="JBJQND010000008">
    <property type="protein sequence ID" value="KAL3868368.1"/>
    <property type="molecule type" value="Genomic_DNA"/>
</dbReference>
<dbReference type="Gene3D" id="1.10.1170.10">
    <property type="entry name" value="Inhibitor Of Apoptosis Protein (2mihbC-IAP-1), Chain A"/>
    <property type="match status" value="1"/>
</dbReference>
<proteinExistence type="predicted"/>
<accession>A0ABD3W551</accession>
<evidence type="ECO:0000313" key="2">
    <source>
        <dbReference type="EMBL" id="KAL3868368.1"/>
    </source>
</evidence>
<dbReference type="SUPFAM" id="SSF57924">
    <property type="entry name" value="Inhibitor of apoptosis (IAP) repeat"/>
    <property type="match status" value="1"/>
</dbReference>
<dbReference type="InterPro" id="IPR050784">
    <property type="entry name" value="IAP"/>
</dbReference>
<dbReference type="PROSITE" id="PS50143">
    <property type="entry name" value="BIR_REPEAT_2"/>
    <property type="match status" value="1"/>
</dbReference>
<dbReference type="SMART" id="SM00238">
    <property type="entry name" value="BIR"/>
    <property type="match status" value="1"/>
</dbReference>
<dbReference type="Pfam" id="PF00653">
    <property type="entry name" value="BIR"/>
    <property type="match status" value="1"/>
</dbReference>
<organism evidence="2 3">
    <name type="scientific">Sinanodonta woodiana</name>
    <name type="common">Chinese pond mussel</name>
    <name type="synonym">Anodonta woodiana</name>
    <dbReference type="NCBI Taxonomy" id="1069815"/>
    <lineage>
        <taxon>Eukaryota</taxon>
        <taxon>Metazoa</taxon>
        <taxon>Spiralia</taxon>
        <taxon>Lophotrochozoa</taxon>
        <taxon>Mollusca</taxon>
        <taxon>Bivalvia</taxon>
        <taxon>Autobranchia</taxon>
        <taxon>Heteroconchia</taxon>
        <taxon>Palaeoheterodonta</taxon>
        <taxon>Unionida</taxon>
        <taxon>Unionoidea</taxon>
        <taxon>Unionidae</taxon>
        <taxon>Unioninae</taxon>
        <taxon>Sinanodonta</taxon>
    </lineage>
</organism>
<evidence type="ECO:0000256" key="1">
    <source>
        <dbReference type="SAM" id="MobiDB-lite"/>
    </source>
</evidence>